<keyword evidence="4 8" id="KW-0812">Transmembrane</keyword>
<evidence type="ECO:0000256" key="2">
    <source>
        <dbReference type="ARBA" id="ARBA00006829"/>
    </source>
</evidence>
<dbReference type="EMBL" id="SDOX01000193">
    <property type="protein sequence ID" value="TFJ79846.1"/>
    <property type="molecule type" value="Genomic_DNA"/>
</dbReference>
<comment type="subcellular location">
    <subcellularLocation>
        <location evidence="1">Membrane</location>
        <topology evidence="1">Multi-pass membrane protein</topology>
    </subcellularLocation>
</comment>
<feature type="transmembrane region" description="Helical" evidence="8">
    <location>
        <begin position="509"/>
        <end position="530"/>
    </location>
</feature>
<protein>
    <recommendedName>
        <fullName evidence="9">Major facilitator superfamily (MFS) profile domain-containing protein</fullName>
    </recommendedName>
</protein>
<dbReference type="InterPro" id="IPR050930">
    <property type="entry name" value="MFS_Vesicular_Transporter"/>
</dbReference>
<dbReference type="SUPFAM" id="SSF103473">
    <property type="entry name" value="MFS general substrate transporter"/>
    <property type="match status" value="1"/>
</dbReference>
<feature type="region of interest" description="Disordered" evidence="7">
    <location>
        <begin position="567"/>
        <end position="645"/>
    </location>
</feature>
<feature type="compositionally biased region" description="Basic and acidic residues" evidence="7">
    <location>
        <begin position="213"/>
        <end position="226"/>
    </location>
</feature>
<feature type="transmembrane region" description="Helical" evidence="8">
    <location>
        <begin position="155"/>
        <end position="175"/>
    </location>
</feature>
<dbReference type="OrthoDB" id="419616at2759"/>
<evidence type="ECO:0000256" key="3">
    <source>
        <dbReference type="ARBA" id="ARBA00022448"/>
    </source>
</evidence>
<evidence type="ECO:0000313" key="11">
    <source>
        <dbReference type="Proteomes" id="UP000355283"/>
    </source>
</evidence>
<reference evidence="10 11" key="1">
    <citation type="submission" date="2019-01" db="EMBL/GenBank/DDBJ databases">
        <title>Nuclear Genome Assembly of the Microalgal Biofuel strain Nannochloropsis salina CCMP1776.</title>
        <authorList>
            <person name="Hovde B."/>
        </authorList>
    </citation>
    <scope>NUCLEOTIDE SEQUENCE [LARGE SCALE GENOMIC DNA]</scope>
    <source>
        <strain evidence="10 11">CCMP1776</strain>
    </source>
</reference>
<keyword evidence="5 8" id="KW-1133">Transmembrane helix</keyword>
<evidence type="ECO:0000259" key="9">
    <source>
        <dbReference type="PROSITE" id="PS50850"/>
    </source>
</evidence>
<feature type="compositionally biased region" description="Pro residues" evidence="7">
    <location>
        <begin position="281"/>
        <end position="294"/>
    </location>
</feature>
<feature type="region of interest" description="Disordered" evidence="7">
    <location>
        <begin position="271"/>
        <end position="294"/>
    </location>
</feature>
<comment type="similarity">
    <text evidence="2">Belongs to the major facilitator superfamily. Vesicular transporter family.</text>
</comment>
<dbReference type="PANTHER" id="PTHR23506:SF26">
    <property type="entry name" value="MFS-TYPE TRANSPORTER SLC18B1"/>
    <property type="match status" value="1"/>
</dbReference>
<feature type="transmembrane region" description="Helical" evidence="8">
    <location>
        <begin position="94"/>
        <end position="113"/>
    </location>
</feature>
<evidence type="ECO:0000313" key="10">
    <source>
        <dbReference type="EMBL" id="TFJ79846.1"/>
    </source>
</evidence>
<evidence type="ECO:0000256" key="8">
    <source>
        <dbReference type="SAM" id="Phobius"/>
    </source>
</evidence>
<feature type="transmembrane region" description="Helical" evidence="8">
    <location>
        <begin position="125"/>
        <end position="143"/>
    </location>
</feature>
<dbReference type="Gene3D" id="1.20.1250.20">
    <property type="entry name" value="MFS general substrate transporter like domains"/>
    <property type="match status" value="2"/>
</dbReference>
<dbReference type="Pfam" id="PF07690">
    <property type="entry name" value="MFS_1"/>
    <property type="match status" value="2"/>
</dbReference>
<feature type="transmembrane region" description="Helical" evidence="8">
    <location>
        <begin position="61"/>
        <end position="82"/>
    </location>
</feature>
<comment type="caution">
    <text evidence="10">The sequence shown here is derived from an EMBL/GenBank/DDBJ whole genome shotgun (WGS) entry which is preliminary data.</text>
</comment>
<organism evidence="10 11">
    <name type="scientific">Nannochloropsis salina CCMP1776</name>
    <dbReference type="NCBI Taxonomy" id="1027361"/>
    <lineage>
        <taxon>Eukaryota</taxon>
        <taxon>Sar</taxon>
        <taxon>Stramenopiles</taxon>
        <taxon>Ochrophyta</taxon>
        <taxon>Eustigmatophyceae</taxon>
        <taxon>Eustigmatales</taxon>
        <taxon>Monodopsidaceae</taxon>
        <taxon>Microchloropsis</taxon>
        <taxon>Microchloropsis salina</taxon>
    </lineage>
</organism>
<keyword evidence="11" id="KW-1185">Reference proteome</keyword>
<dbReference type="GO" id="GO:0016020">
    <property type="term" value="C:membrane"/>
    <property type="evidence" value="ECO:0007669"/>
    <property type="project" value="UniProtKB-SubCell"/>
</dbReference>
<accession>A0A4D9CM64</accession>
<evidence type="ECO:0000256" key="1">
    <source>
        <dbReference type="ARBA" id="ARBA00004141"/>
    </source>
</evidence>
<dbReference type="InterPro" id="IPR001958">
    <property type="entry name" value="Tet-R_TetA/multi-R_MdtG-like"/>
</dbReference>
<evidence type="ECO:0000256" key="5">
    <source>
        <dbReference type="ARBA" id="ARBA00022989"/>
    </source>
</evidence>
<name>A0A4D9CM64_9STRA</name>
<feature type="transmembrane region" description="Helical" evidence="8">
    <location>
        <begin position="372"/>
        <end position="392"/>
    </location>
</feature>
<gene>
    <name evidence="10" type="ORF">NSK_008813</name>
</gene>
<evidence type="ECO:0000256" key="7">
    <source>
        <dbReference type="SAM" id="MobiDB-lite"/>
    </source>
</evidence>
<dbReference type="PRINTS" id="PR01035">
    <property type="entry name" value="TCRTETA"/>
</dbReference>
<evidence type="ECO:0000256" key="6">
    <source>
        <dbReference type="ARBA" id="ARBA00023136"/>
    </source>
</evidence>
<dbReference type="Proteomes" id="UP000355283">
    <property type="component" value="Unassembled WGS sequence"/>
</dbReference>
<feature type="transmembrane region" description="Helical" evidence="8">
    <location>
        <begin position="304"/>
        <end position="321"/>
    </location>
</feature>
<feature type="transmembrane region" description="Helical" evidence="8">
    <location>
        <begin position="341"/>
        <end position="360"/>
    </location>
</feature>
<feature type="compositionally biased region" description="Low complexity" evidence="7">
    <location>
        <begin position="567"/>
        <end position="578"/>
    </location>
</feature>
<dbReference type="PROSITE" id="PS50850">
    <property type="entry name" value="MFS"/>
    <property type="match status" value="1"/>
</dbReference>
<dbReference type="AlphaFoldDB" id="A0A4D9CM64"/>
<feature type="transmembrane region" description="Helical" evidence="8">
    <location>
        <begin position="404"/>
        <end position="433"/>
    </location>
</feature>
<keyword evidence="6 8" id="KW-0472">Membrane</keyword>
<feature type="region of interest" description="Disordered" evidence="7">
    <location>
        <begin position="208"/>
        <end position="251"/>
    </location>
</feature>
<keyword evidence="3" id="KW-0813">Transport</keyword>
<dbReference type="InterPro" id="IPR011701">
    <property type="entry name" value="MFS"/>
</dbReference>
<dbReference type="InterPro" id="IPR020846">
    <property type="entry name" value="MFS_dom"/>
</dbReference>
<evidence type="ECO:0000256" key="4">
    <source>
        <dbReference type="ARBA" id="ARBA00022692"/>
    </source>
</evidence>
<feature type="transmembrane region" description="Helical" evidence="8">
    <location>
        <begin position="181"/>
        <end position="205"/>
    </location>
</feature>
<feature type="domain" description="Major facilitator superfamily (MFS) profile" evidence="9">
    <location>
        <begin position="27"/>
        <end position="537"/>
    </location>
</feature>
<feature type="transmembrane region" description="Helical" evidence="8">
    <location>
        <begin position="21"/>
        <end position="49"/>
    </location>
</feature>
<dbReference type="GO" id="GO:0022857">
    <property type="term" value="F:transmembrane transporter activity"/>
    <property type="evidence" value="ECO:0007669"/>
    <property type="project" value="InterPro"/>
</dbReference>
<dbReference type="PANTHER" id="PTHR23506">
    <property type="entry name" value="GH10249P"/>
    <property type="match status" value="1"/>
</dbReference>
<feature type="compositionally biased region" description="Basic and acidic residues" evidence="7">
    <location>
        <begin position="581"/>
        <end position="594"/>
    </location>
</feature>
<dbReference type="InterPro" id="IPR036259">
    <property type="entry name" value="MFS_trans_sf"/>
</dbReference>
<sequence length="645" mass="66728">MSNLSNADTPNASSSARSPPAAFHVLVLTIAAVANFLVFALVSILGPFYPPYATSSPSLHASSFMVGLIFAAYPLAQILMAPVAGSLSARYGRLPTCVGGLFLLTGSTVLFALGTRVSLHVLARFLQGSAGACVNVSAFALVLEVSRALPRDLGVQEVVVGAGCMVGPTLGGFLFESLGFRAMFLALSLLPLSMGTVTLVALGPLGVGKRGGGGREEGERARKEEEGQALGGKAIATQGAEGSGSRQSVSSSILVDRGDMNLRLCESPKDARPSPCLAHPPSSPPSGPCPSPEPAHPAWWRHPTILLASLALVADAAALGFLDPTLSQHLLLLLNLPSLSIGLLFAVPSLLYSLAALFGVSHLTHLIGLKNTVTTGLLFVSLGFLLLGPAPLPFLPPSLPLPPPFLWALLLLSLAFIGLGSALVVVPAVPLMLHALSSPSSSLPSSSPPCPPPSNLKDRIASLYTLTWSIGDAVGPFLGGILTQILPSVEEIACARSGREGGREGCQTSFRWSSSVLGLALLAVGVAVAVRVPSDVMDREEGREGGREGGEEDSFLVSPAWHLAPPLSVRSLSSSSPSVRRRGEARPLLRAEREEGGEDEEKGGLEGAGRYHTMSHAHVAGQEGGKEGGGQGARRWSHTGKGDAV</sequence>
<proteinExistence type="inferred from homology"/>